<feature type="region of interest" description="Disordered" evidence="1">
    <location>
        <begin position="137"/>
        <end position="202"/>
    </location>
</feature>
<organism evidence="2 3">
    <name type="scientific">Fopius arisanus</name>
    <dbReference type="NCBI Taxonomy" id="64838"/>
    <lineage>
        <taxon>Eukaryota</taxon>
        <taxon>Metazoa</taxon>
        <taxon>Ecdysozoa</taxon>
        <taxon>Arthropoda</taxon>
        <taxon>Hexapoda</taxon>
        <taxon>Insecta</taxon>
        <taxon>Pterygota</taxon>
        <taxon>Neoptera</taxon>
        <taxon>Endopterygota</taxon>
        <taxon>Hymenoptera</taxon>
        <taxon>Apocrita</taxon>
        <taxon>Ichneumonoidea</taxon>
        <taxon>Braconidae</taxon>
        <taxon>Opiinae</taxon>
        <taxon>Fopius</taxon>
    </lineage>
</organism>
<dbReference type="AlphaFoldDB" id="A0A9R1T8N5"/>
<name>A0A9R1T8N5_9HYME</name>
<dbReference type="RefSeq" id="XP_011304885.1">
    <property type="nucleotide sequence ID" value="XM_011306583.1"/>
</dbReference>
<protein>
    <submittedName>
        <fullName evidence="3">Uncharacterized protein isoform X1</fullName>
    </submittedName>
</protein>
<evidence type="ECO:0000313" key="3">
    <source>
        <dbReference type="RefSeq" id="XP_011304885.1"/>
    </source>
</evidence>
<evidence type="ECO:0000256" key="1">
    <source>
        <dbReference type="SAM" id="MobiDB-lite"/>
    </source>
</evidence>
<accession>A0A9R1T8N5</accession>
<evidence type="ECO:0000313" key="2">
    <source>
        <dbReference type="Proteomes" id="UP000694866"/>
    </source>
</evidence>
<dbReference type="GeneID" id="105267614"/>
<gene>
    <name evidence="3" type="primary">LOC105267614</name>
</gene>
<sequence length="399" mass="45853">MTCDRNSILDTSVSTFVILQQIAGEGHCEDSDNSQNFRQHLECSDESYIIEENSLIADNDSNEKLKRSVRLDEHRGMKIHTKDILTATRATVPRTVVRTKSYRNLVGQWFLGPCGANEYHNESIVEEDETIDMVEAGPSHEFDESPGRVSRSENHEINGENWRAEEDADSSDKDDEEVEEADLRPVTPIPDNPTVSGSILDPPEIKVTEDESLHQMAHEYRENFDGFAQINCFESIEEMHDFIKNTLSTSPPPGDTPSSKQDRYLDLLLNERPENRFRRLLETVRVTVRRVLTRNEDILGDLFASASLETFPSPLAPIDEYEMGLDENEDGDTSMENPRDLEVEENMKRWYMIEMIGLWLRMITDVKGYRGTIKKRVLMKSWGIENDRYEGIAVPLRYK</sequence>
<feature type="compositionally biased region" description="Basic and acidic residues" evidence="1">
    <location>
        <begin position="138"/>
        <end position="165"/>
    </location>
</feature>
<proteinExistence type="predicted"/>
<dbReference type="Proteomes" id="UP000694866">
    <property type="component" value="Unplaced"/>
</dbReference>
<reference evidence="3" key="1">
    <citation type="submission" date="2025-08" db="UniProtKB">
        <authorList>
            <consortium name="RefSeq"/>
        </authorList>
    </citation>
    <scope>IDENTIFICATION</scope>
    <source>
        <strain evidence="3">USDA-PBARC FA_bdor</strain>
        <tissue evidence="3">Whole organism</tissue>
    </source>
</reference>
<feature type="compositionally biased region" description="Acidic residues" evidence="1">
    <location>
        <begin position="166"/>
        <end position="180"/>
    </location>
</feature>
<dbReference type="KEGG" id="fas:105267614"/>
<keyword evidence="2" id="KW-1185">Reference proteome</keyword>
<dbReference type="OrthoDB" id="7690086at2759"/>